<keyword evidence="2" id="KW-1185">Reference proteome</keyword>
<name>A0A4V6A648_STECR</name>
<reference evidence="1 2" key="1">
    <citation type="journal article" date="2015" name="Genome Biol.">
        <title>Comparative genomics of Steinernema reveals deeply conserved gene regulatory networks.</title>
        <authorList>
            <person name="Dillman A.R."/>
            <person name="Macchietto M."/>
            <person name="Porter C.F."/>
            <person name="Rogers A."/>
            <person name="Williams B."/>
            <person name="Antoshechkin I."/>
            <person name="Lee M.M."/>
            <person name="Goodwin Z."/>
            <person name="Lu X."/>
            <person name="Lewis E.E."/>
            <person name="Goodrich-Blair H."/>
            <person name="Stock S.P."/>
            <person name="Adams B.J."/>
            <person name="Sternberg P.W."/>
            <person name="Mortazavi A."/>
        </authorList>
    </citation>
    <scope>NUCLEOTIDE SEQUENCE [LARGE SCALE GENOMIC DNA]</scope>
    <source>
        <strain evidence="1 2">ALL</strain>
    </source>
</reference>
<gene>
    <name evidence="1" type="ORF">L596_007870</name>
</gene>
<accession>A0A4V6A648</accession>
<dbReference type="AlphaFoldDB" id="A0A4V6A648"/>
<dbReference type="EMBL" id="AZBU02000002">
    <property type="protein sequence ID" value="TKR93405.1"/>
    <property type="molecule type" value="Genomic_DNA"/>
</dbReference>
<sequence>MCPVVAIRNGVSSDKVGMKKVSVRGDFDDSANMKLWLESRFCGFEEYFFADVEDGRFVGSRWVNSKDLARGANTWSGRACLRFLCEILERTEEILRKTPDFAQFAIEKNSKEIRIYRESNTTKMLPMKFVKRFLKNVQ</sequence>
<evidence type="ECO:0000313" key="1">
    <source>
        <dbReference type="EMBL" id="TKR93405.1"/>
    </source>
</evidence>
<reference evidence="1 2" key="2">
    <citation type="journal article" date="2019" name="G3 (Bethesda)">
        <title>Hybrid Assembly of the Genome of the Entomopathogenic Nematode Steinernema carpocapsae Identifies the X-Chromosome.</title>
        <authorList>
            <person name="Serra L."/>
            <person name="Macchietto M."/>
            <person name="Macias-Munoz A."/>
            <person name="McGill C.J."/>
            <person name="Rodriguez I.M."/>
            <person name="Rodriguez B."/>
            <person name="Murad R."/>
            <person name="Mortazavi A."/>
        </authorList>
    </citation>
    <scope>NUCLEOTIDE SEQUENCE [LARGE SCALE GENOMIC DNA]</scope>
    <source>
        <strain evidence="1 2">ALL</strain>
    </source>
</reference>
<organism evidence="1 2">
    <name type="scientific">Steinernema carpocapsae</name>
    <name type="common">Entomopathogenic nematode</name>
    <dbReference type="NCBI Taxonomy" id="34508"/>
    <lineage>
        <taxon>Eukaryota</taxon>
        <taxon>Metazoa</taxon>
        <taxon>Ecdysozoa</taxon>
        <taxon>Nematoda</taxon>
        <taxon>Chromadorea</taxon>
        <taxon>Rhabditida</taxon>
        <taxon>Tylenchina</taxon>
        <taxon>Panagrolaimomorpha</taxon>
        <taxon>Strongyloidoidea</taxon>
        <taxon>Steinernematidae</taxon>
        <taxon>Steinernema</taxon>
    </lineage>
</organism>
<protein>
    <submittedName>
        <fullName evidence="1">Uncharacterized protein</fullName>
    </submittedName>
</protein>
<dbReference type="Proteomes" id="UP000298663">
    <property type="component" value="Unassembled WGS sequence"/>
</dbReference>
<comment type="caution">
    <text evidence="1">The sequence shown here is derived from an EMBL/GenBank/DDBJ whole genome shotgun (WGS) entry which is preliminary data.</text>
</comment>
<proteinExistence type="predicted"/>
<evidence type="ECO:0000313" key="2">
    <source>
        <dbReference type="Proteomes" id="UP000298663"/>
    </source>
</evidence>